<evidence type="ECO:0000256" key="1">
    <source>
        <dbReference type="SAM" id="MobiDB-lite"/>
    </source>
</evidence>
<reference evidence="3" key="1">
    <citation type="submission" date="2015-02" db="EMBL/GenBank/DDBJ databases">
        <authorList>
            <person name="Gon?alves P."/>
        </authorList>
    </citation>
    <scope>NUCLEOTIDE SEQUENCE [LARGE SCALE GENOMIC DNA]</scope>
</reference>
<name>A0A0D6EI64_SPOSA</name>
<keyword evidence="3" id="KW-1185">Reference proteome</keyword>
<accession>A0A0D6EI64</accession>
<protein>
    <submittedName>
        <fullName evidence="2">SPOSA6832_01147-mRNA-1:cds</fullName>
    </submittedName>
</protein>
<feature type="compositionally biased region" description="Low complexity" evidence="1">
    <location>
        <begin position="108"/>
        <end position="118"/>
    </location>
</feature>
<gene>
    <name evidence="2" type="primary">SPOSA6832_01147</name>
</gene>
<dbReference type="EMBL" id="CENE01000003">
    <property type="protein sequence ID" value="CEQ39611.1"/>
    <property type="molecule type" value="Genomic_DNA"/>
</dbReference>
<organism evidence="2 3">
    <name type="scientific">Sporidiobolus salmonicolor</name>
    <name type="common">Yeast-like fungus</name>
    <name type="synonym">Sporobolomyces salmonicolor</name>
    <dbReference type="NCBI Taxonomy" id="5005"/>
    <lineage>
        <taxon>Eukaryota</taxon>
        <taxon>Fungi</taxon>
        <taxon>Dikarya</taxon>
        <taxon>Basidiomycota</taxon>
        <taxon>Pucciniomycotina</taxon>
        <taxon>Microbotryomycetes</taxon>
        <taxon>Sporidiobolales</taxon>
        <taxon>Sporidiobolaceae</taxon>
        <taxon>Sporobolomyces</taxon>
    </lineage>
</organism>
<dbReference type="OrthoDB" id="2522448at2759"/>
<dbReference type="AlphaFoldDB" id="A0A0D6EI64"/>
<proteinExistence type="predicted"/>
<feature type="compositionally biased region" description="Basic and acidic residues" evidence="1">
    <location>
        <begin position="35"/>
        <end position="56"/>
    </location>
</feature>
<dbReference type="Proteomes" id="UP000243876">
    <property type="component" value="Unassembled WGS sequence"/>
</dbReference>
<feature type="region of interest" description="Disordered" evidence="1">
    <location>
        <begin position="35"/>
        <end position="177"/>
    </location>
</feature>
<evidence type="ECO:0000313" key="2">
    <source>
        <dbReference type="EMBL" id="CEQ39611.1"/>
    </source>
</evidence>
<evidence type="ECO:0000313" key="3">
    <source>
        <dbReference type="Proteomes" id="UP000243876"/>
    </source>
</evidence>
<sequence length="177" mass="19276">MKESTELAISLGTVFGTLTLVLSLAIARFVYRKHQEARSEPVDPVHEAKVNPRQTDDGDTSMSTSTTKRWFGGSWGLTPVAEVGPNGTSARDEPDAASARGWRESHFSRASRASARSATRTKKRPRPSRTTEMGMLEKDDDDVQELRGAASPSREGDGAELVGTQAIRPYDKGEAEK</sequence>